<gene>
    <name evidence="1" type="ORF">DFH07DRAFT_954549</name>
</gene>
<evidence type="ECO:0000313" key="2">
    <source>
        <dbReference type="Proteomes" id="UP001215280"/>
    </source>
</evidence>
<dbReference type="Gene3D" id="2.120.10.30">
    <property type="entry name" value="TolB, C-terminal domain"/>
    <property type="match status" value="1"/>
</dbReference>
<proteinExistence type="predicted"/>
<dbReference type="SUPFAM" id="SSF63829">
    <property type="entry name" value="Calcium-dependent phosphotriesterase"/>
    <property type="match status" value="1"/>
</dbReference>
<protein>
    <recommendedName>
        <fullName evidence="3">SMP-30/Gluconolactonase/LRE-like region domain-containing protein</fullName>
    </recommendedName>
</protein>
<dbReference type="Proteomes" id="UP001215280">
    <property type="component" value="Unassembled WGS sequence"/>
</dbReference>
<sequence length="146" mass="15615">MDITSTGDVRIVIQDPPMASNAPAPALGINGLHVHSGDLYFTNSELGTFTRMRLNIQGRRVSQAGATQVLGVVQPSGGEYDDFVIDHKGRAWVTTHPATLTLLYETDNGTWAQETAAGDAEGNSTVFIQPTSAAFGRRSLAEEDIL</sequence>
<accession>A0AAD7NNT6</accession>
<reference evidence="1" key="1">
    <citation type="submission" date="2023-03" db="EMBL/GenBank/DDBJ databases">
        <title>Massive genome expansion in bonnet fungi (Mycena s.s.) driven by repeated elements and novel gene families across ecological guilds.</title>
        <authorList>
            <consortium name="Lawrence Berkeley National Laboratory"/>
            <person name="Harder C.B."/>
            <person name="Miyauchi S."/>
            <person name="Viragh M."/>
            <person name="Kuo A."/>
            <person name="Thoen E."/>
            <person name="Andreopoulos B."/>
            <person name="Lu D."/>
            <person name="Skrede I."/>
            <person name="Drula E."/>
            <person name="Henrissat B."/>
            <person name="Morin E."/>
            <person name="Kohler A."/>
            <person name="Barry K."/>
            <person name="LaButti K."/>
            <person name="Morin E."/>
            <person name="Salamov A."/>
            <person name="Lipzen A."/>
            <person name="Mereny Z."/>
            <person name="Hegedus B."/>
            <person name="Baldrian P."/>
            <person name="Stursova M."/>
            <person name="Weitz H."/>
            <person name="Taylor A."/>
            <person name="Grigoriev I.V."/>
            <person name="Nagy L.G."/>
            <person name="Martin F."/>
            <person name="Kauserud H."/>
        </authorList>
    </citation>
    <scope>NUCLEOTIDE SEQUENCE</scope>
    <source>
        <strain evidence="1">CBHHK188m</strain>
    </source>
</reference>
<comment type="caution">
    <text evidence="1">The sequence shown here is derived from an EMBL/GenBank/DDBJ whole genome shotgun (WGS) entry which is preliminary data.</text>
</comment>
<evidence type="ECO:0000313" key="1">
    <source>
        <dbReference type="EMBL" id="KAJ7768655.1"/>
    </source>
</evidence>
<dbReference type="EMBL" id="JARJLG010000027">
    <property type="protein sequence ID" value="KAJ7768655.1"/>
    <property type="molecule type" value="Genomic_DNA"/>
</dbReference>
<dbReference type="PANTHER" id="PTHR42060">
    <property type="entry name" value="NHL REPEAT-CONTAINING PROTEIN-RELATED"/>
    <property type="match status" value="1"/>
</dbReference>
<name>A0AAD7NNT6_9AGAR</name>
<dbReference type="AlphaFoldDB" id="A0AAD7NNT6"/>
<organism evidence="1 2">
    <name type="scientific">Mycena maculata</name>
    <dbReference type="NCBI Taxonomy" id="230809"/>
    <lineage>
        <taxon>Eukaryota</taxon>
        <taxon>Fungi</taxon>
        <taxon>Dikarya</taxon>
        <taxon>Basidiomycota</taxon>
        <taxon>Agaricomycotina</taxon>
        <taxon>Agaricomycetes</taxon>
        <taxon>Agaricomycetidae</taxon>
        <taxon>Agaricales</taxon>
        <taxon>Marasmiineae</taxon>
        <taxon>Mycenaceae</taxon>
        <taxon>Mycena</taxon>
    </lineage>
</organism>
<dbReference type="PANTHER" id="PTHR42060:SF1">
    <property type="entry name" value="NHL REPEAT-CONTAINING PROTEIN"/>
    <property type="match status" value="1"/>
</dbReference>
<dbReference type="InterPro" id="IPR011042">
    <property type="entry name" value="6-blade_b-propeller_TolB-like"/>
</dbReference>
<dbReference type="InterPro" id="IPR052998">
    <property type="entry name" value="Hetero-Diels-Alderase-like"/>
</dbReference>
<keyword evidence="2" id="KW-1185">Reference proteome</keyword>
<evidence type="ECO:0008006" key="3">
    <source>
        <dbReference type="Google" id="ProtNLM"/>
    </source>
</evidence>